<sequence>MASKINVNPKHHDLKIAPEHFRNVCLGLKTAEYRRNDRNFEQFDIIRLREYDNGHTGNEVSAVISHVLDLDEFHKLSGDEFQIGYVVLSIQLINGSRKCATTELQ</sequence>
<gene>
    <name evidence="2" type="ORF">Ec43</name>
</gene>
<dbReference type="Proteomes" id="UP000241856">
    <property type="component" value="Segment"/>
</dbReference>
<dbReference type="OrthoDB" id="20998at10239"/>
<dbReference type="InterPro" id="IPR039440">
    <property type="entry name" value="DUF3850"/>
</dbReference>
<dbReference type="Pfam" id="PF12961">
    <property type="entry name" value="DUF3850"/>
    <property type="match status" value="1"/>
</dbReference>
<evidence type="ECO:0000313" key="3">
    <source>
        <dbReference type="Proteomes" id="UP000241856"/>
    </source>
</evidence>
<evidence type="ECO:0000313" key="2">
    <source>
        <dbReference type="EMBL" id="AUV57157.1"/>
    </source>
</evidence>
<dbReference type="SUPFAM" id="SSF88697">
    <property type="entry name" value="PUA domain-like"/>
    <property type="match status" value="1"/>
</dbReference>
<reference evidence="2 3" key="1">
    <citation type="submission" date="2017-12" db="EMBL/GenBank/DDBJ databases">
        <title>Genomic analysis of a novel phage Ec_L1 lytic to Enterobacter cloacae.</title>
        <authorList>
            <person name="Li Z."/>
            <person name="Ren H."/>
            <person name="Xu Y."/>
        </authorList>
    </citation>
    <scope>NUCLEOTIDE SEQUENCE [LARGE SCALE GENOMIC DNA]</scope>
</reference>
<dbReference type="Gene3D" id="2.30.130.30">
    <property type="entry name" value="Hypothetical protein"/>
    <property type="match status" value="1"/>
</dbReference>
<organism evidence="2 3">
    <name type="scientific">Enterobacter phage Ec_L1</name>
    <dbReference type="NCBI Taxonomy" id="2070180"/>
    <lineage>
        <taxon>Viruses</taxon>
        <taxon>Duplodnaviria</taxon>
        <taxon>Heunggongvirae</taxon>
        <taxon>Uroviricota</taxon>
        <taxon>Caudoviricetes</taxon>
        <taxon>Drexlerviridae</taxon>
        <taxon>Eclunavirus</taxon>
        <taxon>Eclunavirus EcL1</taxon>
    </lineage>
</organism>
<protein>
    <recommendedName>
        <fullName evidence="1">DUF3850 domain-containing protein</fullName>
    </recommendedName>
</protein>
<proteinExistence type="predicted"/>
<accession>A0A2P0W9X8</accession>
<evidence type="ECO:0000259" key="1">
    <source>
        <dbReference type="Pfam" id="PF12961"/>
    </source>
</evidence>
<name>A0A2P0W9X8_9CAUD</name>
<feature type="domain" description="DUF3850" evidence="1">
    <location>
        <begin position="12"/>
        <end position="90"/>
    </location>
</feature>
<dbReference type="EMBL" id="MG732930">
    <property type="protein sequence ID" value="AUV57157.1"/>
    <property type="molecule type" value="Genomic_DNA"/>
</dbReference>
<keyword evidence="3" id="KW-1185">Reference proteome</keyword>
<dbReference type="InterPro" id="IPR015947">
    <property type="entry name" value="PUA-like_sf"/>
</dbReference>